<name>Q4V4I8_DROME</name>
<evidence type="ECO:0000313" key="1">
    <source>
        <dbReference type="EMBL" id="AAY55434.1"/>
    </source>
</evidence>
<dbReference type="AlphaFoldDB" id="Q4V4I8"/>
<gene>
    <name evidence="1" type="primary">CG32461</name>
</gene>
<proteinExistence type="evidence at transcript level"/>
<organism evidence="1">
    <name type="scientific">Drosophila melanogaster</name>
    <name type="common">Fruit fly</name>
    <dbReference type="NCBI Taxonomy" id="7227"/>
    <lineage>
        <taxon>Eukaryota</taxon>
        <taxon>Metazoa</taxon>
        <taxon>Ecdysozoa</taxon>
        <taxon>Arthropoda</taxon>
        <taxon>Hexapoda</taxon>
        <taxon>Insecta</taxon>
        <taxon>Pterygota</taxon>
        <taxon>Neoptera</taxon>
        <taxon>Endopterygota</taxon>
        <taxon>Diptera</taxon>
        <taxon>Brachycera</taxon>
        <taxon>Muscomorpha</taxon>
        <taxon>Ephydroidea</taxon>
        <taxon>Drosophilidae</taxon>
        <taxon>Drosophila</taxon>
        <taxon>Sophophora</taxon>
    </lineage>
</organism>
<dbReference type="VEuPathDB" id="VectorBase:FBgn0052461"/>
<dbReference type="EMBL" id="BT023018">
    <property type="protein sequence ID" value="AAY55434.1"/>
    <property type="molecule type" value="mRNA"/>
</dbReference>
<dbReference type="OrthoDB" id="10068328at2759"/>
<dbReference type="HOGENOM" id="CLU_1246523_0_0_1"/>
<dbReference type="Bgee" id="FBgn0052461">
    <property type="expression patterns" value="Expressed in early elongation stage spermatid (Drosophila) in testis and 16 other cell types or tissues"/>
</dbReference>
<reference evidence="1" key="1">
    <citation type="submission" date="2005-05" db="EMBL/GenBank/DDBJ databases">
        <authorList>
            <person name="Stapleton M."/>
            <person name="Carlson J."/>
            <person name="Chavez C."/>
            <person name="Frise E."/>
            <person name="George R."/>
            <person name="Pacleb J."/>
            <person name="Park S."/>
            <person name="Wan K."/>
            <person name="Yu C."/>
            <person name="Celniker S."/>
        </authorList>
    </citation>
    <scope>NUCLEOTIDE SEQUENCE</scope>
</reference>
<accession>Q4V4I8</accession>
<dbReference type="ExpressionAtlas" id="Q4V4I8">
    <property type="expression patterns" value="baseline and differential"/>
</dbReference>
<sequence length="281" mass="31333">MHMYLARSEDCLSYWTVCSQSARVYKESAQIMGSINSEEQNVAVSGWTKSNSPELIEEERLYTELDSEGRMISRTMTPYECQLEGEVEQLQEALFKISSHYAKVQFGLRQISLASGSERENLLKDLERLIAKGLDATGPIRGEKFSMPAKLRVKQDKILCQLRGSLGDLVGATGVGFHANHYPATNRSLKIYTGASNKTPRSKGVGQDCGISRRCIGHAKEESKPATGYMKRTCGDLSTESKIHLYHTKSATYSKIRGNSKTTEDGKTRTNNNYLELLKSN</sequence>
<protein>
    <submittedName>
        <fullName evidence="1">IP08521p</fullName>
    </submittedName>
</protein>